<feature type="region of interest" description="Disordered" evidence="1">
    <location>
        <begin position="177"/>
        <end position="225"/>
    </location>
</feature>
<feature type="transmembrane region" description="Helical" evidence="2">
    <location>
        <begin position="476"/>
        <end position="494"/>
    </location>
</feature>
<organism evidence="3 4">
    <name type="scientific">Amorphotheca resinae ATCC 22711</name>
    <dbReference type="NCBI Taxonomy" id="857342"/>
    <lineage>
        <taxon>Eukaryota</taxon>
        <taxon>Fungi</taxon>
        <taxon>Dikarya</taxon>
        <taxon>Ascomycota</taxon>
        <taxon>Pezizomycotina</taxon>
        <taxon>Leotiomycetes</taxon>
        <taxon>Helotiales</taxon>
        <taxon>Amorphothecaceae</taxon>
        <taxon>Amorphotheca</taxon>
    </lineage>
</organism>
<keyword evidence="4" id="KW-1185">Reference proteome</keyword>
<feature type="compositionally biased region" description="Polar residues" evidence="1">
    <location>
        <begin position="209"/>
        <end position="222"/>
    </location>
</feature>
<dbReference type="InParanoid" id="A0A2T3APD5"/>
<dbReference type="OrthoDB" id="5420013at2759"/>
<feature type="compositionally biased region" description="Basic and acidic residues" evidence="1">
    <location>
        <begin position="1"/>
        <end position="10"/>
    </location>
</feature>
<evidence type="ECO:0000256" key="1">
    <source>
        <dbReference type="SAM" id="MobiDB-lite"/>
    </source>
</evidence>
<accession>A0A2T3APD5</accession>
<reference evidence="3 4" key="1">
    <citation type="journal article" date="2018" name="New Phytol.">
        <title>Comparative genomics and transcriptomics depict ericoid mycorrhizal fungi as versatile saprotrophs and plant mutualists.</title>
        <authorList>
            <person name="Martino E."/>
            <person name="Morin E."/>
            <person name="Grelet G.A."/>
            <person name="Kuo A."/>
            <person name="Kohler A."/>
            <person name="Daghino S."/>
            <person name="Barry K.W."/>
            <person name="Cichocki N."/>
            <person name="Clum A."/>
            <person name="Dockter R.B."/>
            <person name="Hainaut M."/>
            <person name="Kuo R.C."/>
            <person name="LaButti K."/>
            <person name="Lindahl B.D."/>
            <person name="Lindquist E.A."/>
            <person name="Lipzen A."/>
            <person name="Khouja H.R."/>
            <person name="Magnuson J."/>
            <person name="Murat C."/>
            <person name="Ohm R.A."/>
            <person name="Singer S.W."/>
            <person name="Spatafora J.W."/>
            <person name="Wang M."/>
            <person name="Veneault-Fourrey C."/>
            <person name="Henrissat B."/>
            <person name="Grigoriev I.V."/>
            <person name="Martin F.M."/>
            <person name="Perotto S."/>
        </authorList>
    </citation>
    <scope>NUCLEOTIDE SEQUENCE [LARGE SCALE GENOMIC DNA]</scope>
    <source>
        <strain evidence="3 4">ATCC 22711</strain>
    </source>
</reference>
<dbReference type="GeneID" id="36575272"/>
<dbReference type="AlphaFoldDB" id="A0A2T3APD5"/>
<dbReference type="EMBL" id="KZ679020">
    <property type="protein sequence ID" value="PSS06784.1"/>
    <property type="molecule type" value="Genomic_DNA"/>
</dbReference>
<keyword evidence="2" id="KW-1133">Transmembrane helix</keyword>
<dbReference type="RefSeq" id="XP_024716514.1">
    <property type="nucleotide sequence ID" value="XM_024867191.1"/>
</dbReference>
<protein>
    <submittedName>
        <fullName evidence="3">Uncharacterized protein</fullName>
    </submittedName>
</protein>
<dbReference type="Proteomes" id="UP000241818">
    <property type="component" value="Unassembled WGS sequence"/>
</dbReference>
<keyword evidence="2" id="KW-0812">Transmembrane</keyword>
<feature type="region of interest" description="Disordered" evidence="1">
    <location>
        <begin position="1"/>
        <end position="36"/>
    </location>
</feature>
<sequence>MDPDYSRDLENQTPGEPEDSGLGATPLLSWPSRGRDPRRRREIIQLDDIPPIIKSANGNIFWADEQCTRRVGLTSTEARLFLKLLQVDEEENYNYGEYKEMFDDFGREQVRLQELVRDLPWWSWETYQQRKIWKARIEWLDRMREPRLWLLYLMARRRRILKKATERVFQRLKEKRAMRTMKNSQRHPSEPRFMTSNGEVLSPGPVMTNDASQTSETELDAQSQKEERSVAVPEMVNDASQTSEIPFNTASKVLSAASRIRQNFSTGHRKSHSQDRHSLLSSGHCPVFDKPWAATREDIKRQVERLMPEPTPYIVIGWFLRSASDPKERILQFDDKEQLFHVLRHGESDVRGWRRFLSLKSLQGFGLYKCDIARGAHIPLLLTTSQKAILFQFFLAYTASYRHSDDTVAVAWQGWVHKNLNDGKNNPLEGRYSLQLIYHWSSYRLTIIVVVPLLLSLIIGIWYMNGQGDVVTAWTLSLYIVTAAAALVALLAIIGDLKDI</sequence>
<evidence type="ECO:0000313" key="3">
    <source>
        <dbReference type="EMBL" id="PSS06784.1"/>
    </source>
</evidence>
<evidence type="ECO:0000256" key="2">
    <source>
        <dbReference type="SAM" id="Phobius"/>
    </source>
</evidence>
<keyword evidence="2" id="KW-0472">Membrane</keyword>
<feature type="transmembrane region" description="Helical" evidence="2">
    <location>
        <begin position="445"/>
        <end position="464"/>
    </location>
</feature>
<gene>
    <name evidence="3" type="ORF">M430DRAFT_37832</name>
</gene>
<evidence type="ECO:0000313" key="4">
    <source>
        <dbReference type="Proteomes" id="UP000241818"/>
    </source>
</evidence>
<name>A0A2T3APD5_AMORE</name>
<proteinExistence type="predicted"/>